<evidence type="ECO:0000259" key="3">
    <source>
        <dbReference type="Pfam" id="PF01052"/>
    </source>
</evidence>
<evidence type="ECO:0000256" key="2">
    <source>
        <dbReference type="SAM" id="MobiDB-lite"/>
    </source>
</evidence>
<proteinExistence type="inferred from homology"/>
<dbReference type="Gene3D" id="2.30.330.10">
    <property type="entry name" value="SpoA-like"/>
    <property type="match status" value="1"/>
</dbReference>
<dbReference type="SUPFAM" id="SSF101801">
    <property type="entry name" value="Surface presentation of antigens (SPOA)"/>
    <property type="match status" value="1"/>
</dbReference>
<dbReference type="InterPro" id="IPR001543">
    <property type="entry name" value="FliN-like_C"/>
</dbReference>
<protein>
    <recommendedName>
        <fullName evidence="3">Flagellar motor switch protein FliN-like C-terminal domain-containing protein</fullName>
    </recommendedName>
</protein>
<dbReference type="InterPro" id="IPR036429">
    <property type="entry name" value="SpoA-like_sf"/>
</dbReference>
<dbReference type="AlphaFoldDB" id="A0A4S8NWR4"/>
<dbReference type="Proteomes" id="UP000308828">
    <property type="component" value="Unassembled WGS sequence"/>
</dbReference>
<keyword evidence="5" id="KW-1185">Reference proteome</keyword>
<feature type="domain" description="Flagellar motor switch protein FliN-like C-terminal" evidence="3">
    <location>
        <begin position="55"/>
        <end position="121"/>
    </location>
</feature>
<evidence type="ECO:0000313" key="4">
    <source>
        <dbReference type="EMBL" id="THV21355.1"/>
    </source>
</evidence>
<reference evidence="4 5" key="1">
    <citation type="submission" date="2019-04" db="EMBL/GenBank/DDBJ databases">
        <title>Genome sequence of strain shin9-1.</title>
        <authorList>
            <person name="Gao J."/>
            <person name="Sun J."/>
        </authorList>
    </citation>
    <scope>NUCLEOTIDE SEQUENCE [LARGE SCALE GENOMIC DNA]</scope>
    <source>
        <strain evidence="5">shin9-1</strain>
    </source>
</reference>
<gene>
    <name evidence="4" type="ORF">FAA97_15150</name>
</gene>
<comment type="caution">
    <text evidence="4">The sequence shown here is derived from an EMBL/GenBank/DDBJ whole genome shotgun (WGS) entry which is preliminary data.</text>
</comment>
<dbReference type="GO" id="GO:0003774">
    <property type="term" value="F:cytoskeletal motor activity"/>
    <property type="evidence" value="ECO:0007669"/>
    <property type="project" value="InterPro"/>
</dbReference>
<dbReference type="GO" id="GO:0009425">
    <property type="term" value="C:bacterial-type flagellum basal body"/>
    <property type="evidence" value="ECO:0007669"/>
    <property type="project" value="InterPro"/>
</dbReference>
<dbReference type="Pfam" id="PF01052">
    <property type="entry name" value="FliMN_C"/>
    <property type="match status" value="1"/>
</dbReference>
<evidence type="ECO:0000256" key="1">
    <source>
        <dbReference type="ARBA" id="ARBA00009226"/>
    </source>
</evidence>
<dbReference type="PANTHER" id="PTHR30034">
    <property type="entry name" value="FLAGELLAR MOTOR SWITCH PROTEIN FLIM"/>
    <property type="match status" value="1"/>
</dbReference>
<accession>A0A4S8NWR4</accession>
<dbReference type="GO" id="GO:0071978">
    <property type="term" value="P:bacterial-type flagellum-dependent swarming motility"/>
    <property type="evidence" value="ECO:0007669"/>
    <property type="project" value="TreeGrafter"/>
</dbReference>
<dbReference type="GO" id="GO:0050918">
    <property type="term" value="P:positive chemotaxis"/>
    <property type="evidence" value="ECO:0007669"/>
    <property type="project" value="TreeGrafter"/>
</dbReference>
<dbReference type="EMBL" id="STGV01000005">
    <property type="protein sequence ID" value="THV21355.1"/>
    <property type="molecule type" value="Genomic_DNA"/>
</dbReference>
<dbReference type="PRINTS" id="PR00956">
    <property type="entry name" value="FLGMOTORFLIN"/>
</dbReference>
<evidence type="ECO:0000313" key="5">
    <source>
        <dbReference type="Proteomes" id="UP000308828"/>
    </source>
</evidence>
<sequence length="130" mass="13934">MTDAIDLRSSTSDWSGGRGEAGIARPPSRPAGEDWPAISIEPRTSAPLEVRDDVRIGDIPVDVVAVLGRTRLPVAQLMTATEGERLHLDTHFGQPVELQVNGRVIGYGEIVADHNDTAIGIRLTSVTIKS</sequence>
<dbReference type="OrthoDB" id="9790303at2"/>
<dbReference type="InterPro" id="IPR001172">
    <property type="entry name" value="FliN_T3SS_HrcQb"/>
</dbReference>
<comment type="similarity">
    <text evidence="1">Belongs to the FliN/MopA/SpaO family.</text>
</comment>
<dbReference type="RefSeq" id="WP_136599406.1">
    <property type="nucleotide sequence ID" value="NZ_STGV01000005.1"/>
</dbReference>
<organism evidence="4 5">
    <name type="scientific">Peteryoungia ipomoeae</name>
    <dbReference type="NCBI Taxonomy" id="1210932"/>
    <lineage>
        <taxon>Bacteria</taxon>
        <taxon>Pseudomonadati</taxon>
        <taxon>Pseudomonadota</taxon>
        <taxon>Alphaproteobacteria</taxon>
        <taxon>Hyphomicrobiales</taxon>
        <taxon>Rhizobiaceae</taxon>
        <taxon>Peteryoungia</taxon>
    </lineage>
</organism>
<name>A0A4S8NWR4_9HYPH</name>
<dbReference type="PANTHER" id="PTHR30034:SF6">
    <property type="entry name" value="YOP PROTEINS TRANSLOCATION PROTEIN Q"/>
    <property type="match status" value="1"/>
</dbReference>
<feature type="region of interest" description="Disordered" evidence="2">
    <location>
        <begin position="1"/>
        <end position="40"/>
    </location>
</feature>